<reference evidence="2 3" key="1">
    <citation type="submission" date="2016-03" db="EMBL/GenBank/DDBJ databases">
        <title>EvidentialGene: Evidence-directed Construction of Genes on Genomes.</title>
        <authorList>
            <person name="Gilbert D.G."/>
            <person name="Choi J.-H."/>
            <person name="Mockaitis K."/>
            <person name="Colbourne J."/>
            <person name="Pfrender M."/>
        </authorList>
    </citation>
    <scope>NUCLEOTIDE SEQUENCE [LARGE SCALE GENOMIC DNA]</scope>
    <source>
        <strain evidence="2 3">Xinb3</strain>
        <tissue evidence="2">Complete organism</tissue>
    </source>
</reference>
<evidence type="ECO:0000256" key="1">
    <source>
        <dbReference type="SAM" id="SignalP"/>
    </source>
</evidence>
<gene>
    <name evidence="2" type="ORF">APZ42_031286</name>
</gene>
<evidence type="ECO:0000313" key="3">
    <source>
        <dbReference type="Proteomes" id="UP000076858"/>
    </source>
</evidence>
<feature type="signal peptide" evidence="1">
    <location>
        <begin position="1"/>
        <end position="20"/>
    </location>
</feature>
<comment type="caution">
    <text evidence="2">The sequence shown here is derived from an EMBL/GenBank/DDBJ whole genome shotgun (WGS) entry which is preliminary data.</text>
</comment>
<evidence type="ECO:0000313" key="2">
    <source>
        <dbReference type="EMBL" id="KZS05515.1"/>
    </source>
</evidence>
<name>A0A162DBW0_9CRUS</name>
<protein>
    <submittedName>
        <fullName evidence="2">Uncharacterized protein</fullName>
    </submittedName>
</protein>
<feature type="chain" id="PRO_5007833886" evidence="1">
    <location>
        <begin position="21"/>
        <end position="51"/>
    </location>
</feature>
<dbReference type="Proteomes" id="UP000076858">
    <property type="component" value="Unassembled WGS sequence"/>
</dbReference>
<keyword evidence="1" id="KW-0732">Signal</keyword>
<dbReference type="AlphaFoldDB" id="A0A162DBW0"/>
<accession>A0A162DBW0</accession>
<sequence>MLGILLDFWFCTFSNRYCLALFAVLRLPQSTGLQRTLQQNLAVLVSYLALS</sequence>
<keyword evidence="3" id="KW-1185">Reference proteome</keyword>
<dbReference type="EMBL" id="LRGB01002914">
    <property type="protein sequence ID" value="KZS05515.1"/>
    <property type="molecule type" value="Genomic_DNA"/>
</dbReference>
<organism evidence="2 3">
    <name type="scientific">Daphnia magna</name>
    <dbReference type="NCBI Taxonomy" id="35525"/>
    <lineage>
        <taxon>Eukaryota</taxon>
        <taxon>Metazoa</taxon>
        <taxon>Ecdysozoa</taxon>
        <taxon>Arthropoda</taxon>
        <taxon>Crustacea</taxon>
        <taxon>Branchiopoda</taxon>
        <taxon>Diplostraca</taxon>
        <taxon>Cladocera</taxon>
        <taxon>Anomopoda</taxon>
        <taxon>Daphniidae</taxon>
        <taxon>Daphnia</taxon>
    </lineage>
</organism>
<proteinExistence type="predicted"/>